<dbReference type="InterPro" id="IPR017850">
    <property type="entry name" value="Alkaline_phosphatase_core_sf"/>
</dbReference>
<sequence>MSGGSAGLLRDGKGSTWEGGFREPSIFWGPGNVTPRVVMDMGTTMDVFTTFSNLAGVPNPDDREMDGMDLTPVLFGDANSPRNEMFYYRGRDLFAVRVGAYKAHFITQDAYSGEGPVQHDPPLLYNVEEDPSERFDIAEKHPRGDRAN</sequence>
<dbReference type="PANTHER" id="PTHR42693">
    <property type="entry name" value="ARYLSULFATASE FAMILY MEMBER"/>
    <property type="match status" value="1"/>
</dbReference>
<dbReference type="Proteomes" id="UP001059209">
    <property type="component" value="Chromosome"/>
</dbReference>
<organism evidence="2 3">
    <name type="scientific">Maribacter litopenaei</name>
    <dbReference type="NCBI Taxonomy" id="2976127"/>
    <lineage>
        <taxon>Bacteria</taxon>
        <taxon>Pseudomonadati</taxon>
        <taxon>Bacteroidota</taxon>
        <taxon>Flavobacteriia</taxon>
        <taxon>Flavobacteriales</taxon>
        <taxon>Flavobacteriaceae</taxon>
        <taxon>Maribacter</taxon>
    </lineage>
</organism>
<evidence type="ECO:0000313" key="3">
    <source>
        <dbReference type="Proteomes" id="UP001059209"/>
    </source>
</evidence>
<evidence type="ECO:0000256" key="1">
    <source>
        <dbReference type="ARBA" id="ARBA00008779"/>
    </source>
</evidence>
<dbReference type="EMBL" id="CP104205">
    <property type="protein sequence ID" value="UWX56556.1"/>
    <property type="molecule type" value="Genomic_DNA"/>
</dbReference>
<comment type="similarity">
    <text evidence="1">Belongs to the sulfatase family.</text>
</comment>
<dbReference type="Gene3D" id="3.30.1120.10">
    <property type="match status" value="1"/>
</dbReference>
<name>A0ABY5YCK6_9FLAO</name>
<proteinExistence type="inferred from homology"/>
<dbReference type="PANTHER" id="PTHR42693:SF11">
    <property type="entry name" value="ARYLSULFATASE A"/>
    <property type="match status" value="1"/>
</dbReference>
<keyword evidence="3" id="KW-1185">Reference proteome</keyword>
<reference evidence="2" key="1">
    <citation type="submission" date="2022-09" db="EMBL/GenBank/DDBJ databases">
        <title>Maribacter litopenaei sp. nov., isolated from the intestinal tract of the Pacific White Shrimp, Litopenaeus vannamei.</title>
        <authorList>
            <person name="Kim S.Y."/>
            <person name="Hwang C.Y."/>
        </authorList>
    </citation>
    <scope>NUCLEOTIDE SEQUENCE</scope>
    <source>
        <strain evidence="2">HL-LV01</strain>
    </source>
</reference>
<evidence type="ECO:0000313" key="2">
    <source>
        <dbReference type="EMBL" id="UWX56556.1"/>
    </source>
</evidence>
<dbReference type="Gene3D" id="3.40.720.10">
    <property type="entry name" value="Alkaline Phosphatase, subunit A"/>
    <property type="match status" value="1"/>
</dbReference>
<dbReference type="SUPFAM" id="SSF53649">
    <property type="entry name" value="Alkaline phosphatase-like"/>
    <property type="match status" value="1"/>
</dbReference>
<dbReference type="InterPro" id="IPR050738">
    <property type="entry name" value="Sulfatase"/>
</dbReference>
<accession>A0ABY5YCK6</accession>
<protein>
    <submittedName>
        <fullName evidence="2">Sulfatase-like hydrolase/transferase</fullName>
    </submittedName>
</protein>
<gene>
    <name evidence="2" type="ORF">NYZ99_04715</name>
</gene>
<dbReference type="Pfam" id="PF14707">
    <property type="entry name" value="Sulfatase_C"/>
    <property type="match status" value="1"/>
</dbReference>